<protein>
    <submittedName>
        <fullName evidence="1">Uncharacterized protein</fullName>
    </submittedName>
</protein>
<evidence type="ECO:0000313" key="2">
    <source>
        <dbReference type="Proteomes" id="UP000221947"/>
    </source>
</evidence>
<keyword evidence="2" id="KW-1185">Reference proteome</keyword>
<gene>
    <name evidence="1" type="ORF">PHIM7_174</name>
</gene>
<accession>A0A0F6YNU5</accession>
<proteinExistence type="predicted"/>
<reference evidence="1 2" key="1">
    <citation type="submission" date="2015-04" db="EMBL/GenBank/DDBJ databases">
        <authorList>
            <person name="Schouten J.T."/>
            <person name="Crockett J.T."/>
            <person name="Hodson T.S."/>
            <person name="Hyde J.R."/>
            <person name="Smith T.A."/>
            <person name="Merrill B.D."/>
            <person name="Crook M.B."/>
            <person name="Griffitts J.S."/>
            <person name="Burnett S.H."/>
            <person name="Grose J.H."/>
            <person name="Breakwell D.P."/>
        </authorList>
    </citation>
    <scope>NUCLEOTIDE SEQUENCE [LARGE SCALE GENOMIC DNA]</scope>
</reference>
<evidence type="ECO:0000313" key="1">
    <source>
        <dbReference type="EMBL" id="AKF12719.1"/>
    </source>
</evidence>
<name>A0A0F6YNU5_9CAUD</name>
<sequence length="62" mass="7349">MKISQFIRFLEEKMYRHGDLTVTILDDTTGELEPVDGAWYYKNGMDERLELFTPTQAREYGE</sequence>
<dbReference type="Proteomes" id="UP000221947">
    <property type="component" value="Segment"/>
</dbReference>
<dbReference type="EMBL" id="KR052480">
    <property type="protein sequence ID" value="AKF12719.1"/>
    <property type="molecule type" value="Genomic_DNA"/>
</dbReference>
<organism evidence="1 2">
    <name type="scientific">Sinorhizobium phage phiM7</name>
    <dbReference type="NCBI Taxonomy" id="1647403"/>
    <lineage>
        <taxon>Viruses</taxon>
        <taxon>Duplodnaviria</taxon>
        <taxon>Heunggongvirae</taxon>
        <taxon>Uroviricota</taxon>
        <taxon>Caudoviricetes</taxon>
        <taxon>Emdodecavirus</taxon>
        <taxon>Emdodecavirus M7</taxon>
    </lineage>
</organism>